<feature type="transmembrane region" description="Helical" evidence="6">
    <location>
        <begin position="83"/>
        <end position="103"/>
    </location>
</feature>
<feature type="transmembrane region" description="Helical" evidence="6">
    <location>
        <begin position="215"/>
        <end position="238"/>
    </location>
</feature>
<gene>
    <name evidence="7" type="primary">rodA</name>
    <name evidence="7" type="ORF">VB695_04205</name>
</gene>
<feature type="transmembrane region" description="Helical" evidence="6">
    <location>
        <begin position="166"/>
        <end position="183"/>
    </location>
</feature>
<feature type="transmembrane region" description="Helical" evidence="6">
    <location>
        <begin position="21"/>
        <end position="42"/>
    </location>
</feature>
<name>A0ABU5UMR7_NODSP</name>
<evidence type="ECO:0000313" key="8">
    <source>
        <dbReference type="Proteomes" id="UP001303285"/>
    </source>
</evidence>
<evidence type="ECO:0000256" key="5">
    <source>
        <dbReference type="ARBA" id="ARBA00023136"/>
    </source>
</evidence>
<comment type="subcellular location">
    <subcellularLocation>
        <location evidence="1">Membrane</location>
        <topology evidence="1">Multi-pass membrane protein</topology>
    </subcellularLocation>
</comment>
<dbReference type="Pfam" id="PF01098">
    <property type="entry name" value="FTSW_RODA_SPOVE"/>
    <property type="match status" value="2"/>
</dbReference>
<evidence type="ECO:0000256" key="4">
    <source>
        <dbReference type="ARBA" id="ARBA00022989"/>
    </source>
</evidence>
<keyword evidence="2 6" id="KW-0812">Transmembrane</keyword>
<feature type="transmembrane region" description="Helical" evidence="6">
    <location>
        <begin position="190"/>
        <end position="209"/>
    </location>
</feature>
<dbReference type="Proteomes" id="UP001303285">
    <property type="component" value="Unassembled WGS sequence"/>
</dbReference>
<reference evidence="7 8" key="1">
    <citation type="submission" date="2023-12" db="EMBL/GenBank/DDBJ databases">
        <title>Baltic Sea Cyanobacteria.</title>
        <authorList>
            <person name="Delbaje E."/>
            <person name="Fewer D.P."/>
            <person name="Shishido T.K."/>
        </authorList>
    </citation>
    <scope>NUCLEOTIDE SEQUENCE [LARGE SCALE GENOMIC DNA]</scope>
    <source>
        <strain evidence="7 8">UHCC 0060</strain>
    </source>
</reference>
<organism evidence="7 8">
    <name type="scientific">Nodularia spumigena UHCC 0060</name>
    <dbReference type="NCBI Taxonomy" id="3110300"/>
    <lineage>
        <taxon>Bacteria</taxon>
        <taxon>Bacillati</taxon>
        <taxon>Cyanobacteriota</taxon>
        <taxon>Cyanophyceae</taxon>
        <taxon>Nostocales</taxon>
        <taxon>Nodulariaceae</taxon>
        <taxon>Nodularia</taxon>
    </lineage>
</organism>
<feature type="transmembrane region" description="Helical" evidence="6">
    <location>
        <begin position="54"/>
        <end position="71"/>
    </location>
</feature>
<dbReference type="NCBIfam" id="TIGR02210">
    <property type="entry name" value="rodA_shape"/>
    <property type="match status" value="1"/>
</dbReference>
<evidence type="ECO:0000313" key="7">
    <source>
        <dbReference type="EMBL" id="MEA5607287.1"/>
    </source>
</evidence>
<feature type="transmembrane region" description="Helical" evidence="6">
    <location>
        <begin position="372"/>
        <end position="392"/>
    </location>
</feature>
<dbReference type="RefSeq" id="WP_006196154.1">
    <property type="nucleotide sequence ID" value="NZ_JAYGHK010000009.1"/>
</dbReference>
<accession>A0ABU5UMR7</accession>
<dbReference type="EMBL" id="JAYGHK010000009">
    <property type="protein sequence ID" value="MEA5607287.1"/>
    <property type="molecule type" value="Genomic_DNA"/>
</dbReference>
<feature type="transmembrane region" description="Helical" evidence="6">
    <location>
        <begin position="412"/>
        <end position="432"/>
    </location>
</feature>
<evidence type="ECO:0000256" key="1">
    <source>
        <dbReference type="ARBA" id="ARBA00004141"/>
    </source>
</evidence>
<feature type="transmembrane region" description="Helical" evidence="6">
    <location>
        <begin position="245"/>
        <end position="267"/>
    </location>
</feature>
<dbReference type="InterPro" id="IPR001182">
    <property type="entry name" value="FtsW/RodA"/>
</dbReference>
<proteinExistence type="predicted"/>
<protein>
    <submittedName>
        <fullName evidence="7">Rod shape-determining protein RodA</fullName>
    </submittedName>
</protein>
<evidence type="ECO:0000256" key="3">
    <source>
        <dbReference type="ARBA" id="ARBA00022960"/>
    </source>
</evidence>
<keyword evidence="3" id="KW-0133">Cell shape</keyword>
<keyword evidence="8" id="KW-1185">Reference proteome</keyword>
<dbReference type="NCBIfam" id="NF037961">
    <property type="entry name" value="RodA_shape"/>
    <property type="match status" value="1"/>
</dbReference>
<sequence length="441" mass="49144">MLLKRSRPKSRWKSWLKPWQQVDWLLFCLVISLSMFGGLMILSTELTQPVADWFWHWTIAGIGVFIALFLACTRYENLIKWHWVTYALTNISLIAVMIIGTSAKGAQRWITIGDFNVQPSEFAKIGMIITLAAVLHKRTAASINSVFRALAITAIPWALIFLQPDLATSLVFGAIVLGMLYWANANPGWLILLISPIISAILFSISWPFSEPIVLFNTISFGLLGLVWVVAMGILGWITLPWRNFVLNGIGASALNFLGGELGVFAWNHILKEYQKDRLTVFLKPGYDILGVGYHQHQSRIAIGAGEVWGWGLFKGPMTQLNFVPEQHTDFIFSAVGEEFGFVGCLLVLLIFCVICFRLLRIAQTAKDNFGSLLAIGVLSMIVFQLLVNVGMTVGLAPVAGIPLPWMSYGRSAMLTNFIALGLVESVANFRIRKKYYSSSF</sequence>
<keyword evidence="4 6" id="KW-1133">Transmembrane helix</keyword>
<keyword evidence="5 6" id="KW-0472">Membrane</keyword>
<evidence type="ECO:0000256" key="6">
    <source>
        <dbReference type="SAM" id="Phobius"/>
    </source>
</evidence>
<dbReference type="PANTHER" id="PTHR30474">
    <property type="entry name" value="CELL CYCLE PROTEIN"/>
    <property type="match status" value="1"/>
</dbReference>
<comment type="caution">
    <text evidence="7">The sequence shown here is derived from an EMBL/GenBank/DDBJ whole genome shotgun (WGS) entry which is preliminary data.</text>
</comment>
<evidence type="ECO:0000256" key="2">
    <source>
        <dbReference type="ARBA" id="ARBA00022692"/>
    </source>
</evidence>
<dbReference type="InterPro" id="IPR011923">
    <property type="entry name" value="RodA/MrdB"/>
</dbReference>
<dbReference type="PANTHER" id="PTHR30474:SF1">
    <property type="entry name" value="PEPTIDOGLYCAN GLYCOSYLTRANSFERASE MRDB"/>
    <property type="match status" value="1"/>
</dbReference>
<feature type="transmembrane region" description="Helical" evidence="6">
    <location>
        <begin position="340"/>
        <end position="360"/>
    </location>
</feature>